<evidence type="ECO:0000313" key="7">
    <source>
        <dbReference type="EMBL" id="AHH14968.1"/>
    </source>
</evidence>
<keyword evidence="4" id="KW-1015">Disulfide bond</keyword>
<evidence type="ECO:0000313" key="8">
    <source>
        <dbReference type="Proteomes" id="UP000019150"/>
    </source>
</evidence>
<proteinExistence type="inferred from homology"/>
<dbReference type="EMBL" id="CP006850">
    <property type="protein sequence ID" value="AHH14968.1"/>
    <property type="molecule type" value="Genomic_DNA"/>
</dbReference>
<dbReference type="Gene3D" id="3.40.50.1820">
    <property type="entry name" value="alpha/beta hydrolase"/>
    <property type="match status" value="1"/>
</dbReference>
<evidence type="ECO:0000256" key="1">
    <source>
        <dbReference type="ARBA" id="ARBA00007534"/>
    </source>
</evidence>
<keyword evidence="6" id="KW-0812">Transmembrane</keyword>
<name>W5T7P0_9NOCA</name>
<dbReference type="HOGENOM" id="CLU_882318_0_0_11"/>
<keyword evidence="6" id="KW-0472">Membrane</keyword>
<evidence type="ECO:0000256" key="4">
    <source>
        <dbReference type="ARBA" id="ARBA00023157"/>
    </source>
</evidence>
<evidence type="ECO:0000256" key="6">
    <source>
        <dbReference type="SAM" id="Phobius"/>
    </source>
</evidence>
<comment type="similarity">
    <text evidence="1">Belongs to the cutinase family.</text>
</comment>
<evidence type="ECO:0000256" key="2">
    <source>
        <dbReference type="ARBA" id="ARBA00022487"/>
    </source>
</evidence>
<evidence type="ECO:0000256" key="5">
    <source>
        <dbReference type="SAM" id="MobiDB-lite"/>
    </source>
</evidence>
<keyword evidence="6" id="KW-1133">Transmembrane helix</keyword>
<keyword evidence="3" id="KW-0378">Hydrolase</keyword>
<keyword evidence="8" id="KW-1185">Reference proteome</keyword>
<accession>W5T7P0</accession>
<feature type="region of interest" description="Disordered" evidence="5">
    <location>
        <begin position="50"/>
        <end position="93"/>
    </location>
</feature>
<dbReference type="GO" id="GO:0052689">
    <property type="term" value="F:carboxylic ester hydrolase activity"/>
    <property type="evidence" value="ECO:0007669"/>
    <property type="project" value="UniProtKB-KW"/>
</dbReference>
<evidence type="ECO:0000256" key="3">
    <source>
        <dbReference type="ARBA" id="ARBA00022801"/>
    </source>
</evidence>
<dbReference type="eggNOG" id="COG4223">
    <property type="taxonomic scope" value="Bacteria"/>
</dbReference>
<feature type="transmembrane region" description="Helical" evidence="6">
    <location>
        <begin position="21"/>
        <end position="43"/>
    </location>
</feature>
<dbReference type="SMART" id="SM01110">
    <property type="entry name" value="Cutinase"/>
    <property type="match status" value="1"/>
</dbReference>
<dbReference type="PANTHER" id="PTHR33630:SF9">
    <property type="entry name" value="CUTINASE 4"/>
    <property type="match status" value="1"/>
</dbReference>
<dbReference type="InterPro" id="IPR029058">
    <property type="entry name" value="AB_hydrolase_fold"/>
</dbReference>
<dbReference type="STRING" id="1415166.NONO_c01480"/>
<dbReference type="PANTHER" id="PTHR33630">
    <property type="entry name" value="CUTINASE RV1984C-RELATED-RELATED"/>
    <property type="match status" value="1"/>
</dbReference>
<organism evidence="7 8">
    <name type="scientific">Nocardia nova SH22a</name>
    <dbReference type="NCBI Taxonomy" id="1415166"/>
    <lineage>
        <taxon>Bacteria</taxon>
        <taxon>Bacillati</taxon>
        <taxon>Actinomycetota</taxon>
        <taxon>Actinomycetes</taxon>
        <taxon>Mycobacteriales</taxon>
        <taxon>Nocardiaceae</taxon>
        <taxon>Nocardia</taxon>
    </lineage>
</organism>
<dbReference type="AlphaFoldDB" id="W5T7P0"/>
<dbReference type="InterPro" id="IPR000675">
    <property type="entry name" value="Cutinase/axe"/>
</dbReference>
<gene>
    <name evidence="7" type="ORF">NONO_c01480</name>
</gene>
<reference evidence="7 8" key="1">
    <citation type="journal article" date="2014" name="Appl. Environ. Microbiol.">
        <title>Insights into the Microbial Degradation of Rubber and Gutta-Percha by Analysis of the Complete Genome of Nocardia nova SH22a.</title>
        <authorList>
            <person name="Luo Q."/>
            <person name="Hiessl S."/>
            <person name="Poehlein A."/>
            <person name="Daniel R."/>
            <person name="Steinbuchel A."/>
        </authorList>
    </citation>
    <scope>NUCLEOTIDE SEQUENCE [LARGE SCALE GENOMIC DNA]</scope>
    <source>
        <strain evidence="7">SH22a</strain>
    </source>
</reference>
<dbReference type="Pfam" id="PF01083">
    <property type="entry name" value="Cutinase"/>
    <property type="match status" value="1"/>
</dbReference>
<dbReference type="PATRIC" id="fig|1415166.3.peg.147"/>
<dbReference type="SUPFAM" id="SSF53474">
    <property type="entry name" value="alpha/beta-Hydrolases"/>
    <property type="match status" value="1"/>
</dbReference>
<dbReference type="Proteomes" id="UP000019150">
    <property type="component" value="Chromosome"/>
</dbReference>
<feature type="compositionally biased region" description="Polar residues" evidence="5">
    <location>
        <begin position="79"/>
        <end position="93"/>
    </location>
</feature>
<dbReference type="KEGG" id="nno:NONO_c01480"/>
<keyword evidence="2" id="KW-0719">Serine esterase</keyword>
<sequence>MNARRRSGYGGRGPGRRRRPGCLIFLLVAVLVVIVAVVAWFVLAGRLHVPKPTPPKPTKPSSQPASCPDVQLLSVPGTWESNSNDDPHNPTANPASLMLHVTNPVRQQFPDSRLDVYTVPYVAQFSNPIALPPDGQESYNKSRSEATTRAVAELTEMSKNCPLTNYVIAGFSQGAVVAGDIAAQIGAGQGPVAEDQVLGVTLIADGRRVLGPGQATEVGTSPGGVGAEVALKGLSVPGITMTGPRAGFGTLTGRVNTICAPGDLICDAPPQATNPLNILPSLMTLVRAVGNPVHSMYNSFEVDSDGTTATQWTSAWAEGLITNAPHPAHG</sequence>
<protein>
    <submittedName>
        <fullName evidence="7">Cutinase domain-containing protein</fullName>
    </submittedName>
</protein>
<dbReference type="RefSeq" id="WP_025346512.1">
    <property type="nucleotide sequence ID" value="NZ_CP006850.1"/>
</dbReference>